<gene>
    <name evidence="1" type="ORF">RRG08_018271</name>
</gene>
<keyword evidence="2" id="KW-1185">Reference proteome</keyword>
<dbReference type="AlphaFoldDB" id="A0AAE1CM47"/>
<organism evidence="1 2">
    <name type="scientific">Elysia crispata</name>
    <name type="common">lettuce slug</name>
    <dbReference type="NCBI Taxonomy" id="231223"/>
    <lineage>
        <taxon>Eukaryota</taxon>
        <taxon>Metazoa</taxon>
        <taxon>Spiralia</taxon>
        <taxon>Lophotrochozoa</taxon>
        <taxon>Mollusca</taxon>
        <taxon>Gastropoda</taxon>
        <taxon>Heterobranchia</taxon>
        <taxon>Euthyneura</taxon>
        <taxon>Panpulmonata</taxon>
        <taxon>Sacoglossa</taxon>
        <taxon>Placobranchoidea</taxon>
        <taxon>Plakobranchidae</taxon>
        <taxon>Elysia</taxon>
    </lineage>
</organism>
<accession>A0AAE1CM47</accession>
<evidence type="ECO:0000313" key="1">
    <source>
        <dbReference type="EMBL" id="KAK3711413.1"/>
    </source>
</evidence>
<dbReference type="EMBL" id="JAWDGP010007611">
    <property type="protein sequence ID" value="KAK3711413.1"/>
    <property type="molecule type" value="Genomic_DNA"/>
</dbReference>
<evidence type="ECO:0000313" key="2">
    <source>
        <dbReference type="Proteomes" id="UP001283361"/>
    </source>
</evidence>
<dbReference type="Proteomes" id="UP001283361">
    <property type="component" value="Unassembled WGS sequence"/>
</dbReference>
<name>A0AAE1CM47_9GAST</name>
<sequence>MGMIPLDGWGRNGAAASTNGAVHVVTSDFLVHSPTDLAQRVVVADPVDFENKSERTCGCSKCSIFYRVMTSWQKILPLLSQYSFIKEVTAKDQFLQIYNSAISCPLYKNGRQQEVKKTTLEIEKLLEAVGNRKRVVLGTLQSNTTNTQNKWNAGIKLRLP</sequence>
<comment type="caution">
    <text evidence="1">The sequence shown here is derived from an EMBL/GenBank/DDBJ whole genome shotgun (WGS) entry which is preliminary data.</text>
</comment>
<reference evidence="1" key="1">
    <citation type="journal article" date="2023" name="G3 (Bethesda)">
        <title>A reference genome for the long-term kleptoplast-retaining sea slug Elysia crispata morphotype clarki.</title>
        <authorList>
            <person name="Eastman K.E."/>
            <person name="Pendleton A.L."/>
            <person name="Shaikh M.A."/>
            <person name="Suttiyut T."/>
            <person name="Ogas R."/>
            <person name="Tomko P."/>
            <person name="Gavelis G."/>
            <person name="Widhalm J.R."/>
            <person name="Wisecaver J.H."/>
        </authorList>
    </citation>
    <scope>NUCLEOTIDE SEQUENCE</scope>
    <source>
        <strain evidence="1">ECLA1</strain>
    </source>
</reference>
<protein>
    <submittedName>
        <fullName evidence="1">Uncharacterized protein</fullName>
    </submittedName>
</protein>
<proteinExistence type="predicted"/>